<accession>A0A916UI70</accession>
<dbReference type="RefSeq" id="WP_188676541.1">
    <property type="nucleotide sequence ID" value="NZ_BMJH01000003.1"/>
</dbReference>
<dbReference type="Proteomes" id="UP000641514">
    <property type="component" value="Unassembled WGS sequence"/>
</dbReference>
<reference evidence="1" key="1">
    <citation type="journal article" date="2014" name="Int. J. Syst. Evol. Microbiol.">
        <title>Complete genome sequence of Corynebacterium casei LMG S-19264T (=DSM 44701T), isolated from a smear-ripened cheese.</title>
        <authorList>
            <consortium name="US DOE Joint Genome Institute (JGI-PGF)"/>
            <person name="Walter F."/>
            <person name="Albersmeier A."/>
            <person name="Kalinowski J."/>
            <person name="Ruckert C."/>
        </authorList>
    </citation>
    <scope>NUCLEOTIDE SEQUENCE</scope>
    <source>
        <strain evidence="1">CGMCC 1.15478</strain>
    </source>
</reference>
<organism evidence="1 2">
    <name type="scientific">Hoyosella rhizosphaerae</name>
    <dbReference type="NCBI Taxonomy" id="1755582"/>
    <lineage>
        <taxon>Bacteria</taxon>
        <taxon>Bacillati</taxon>
        <taxon>Actinomycetota</taxon>
        <taxon>Actinomycetes</taxon>
        <taxon>Mycobacteriales</taxon>
        <taxon>Hoyosellaceae</taxon>
        <taxon>Hoyosella</taxon>
    </lineage>
</organism>
<dbReference type="AlphaFoldDB" id="A0A916UI70"/>
<evidence type="ECO:0000313" key="1">
    <source>
        <dbReference type="EMBL" id="GGC74162.1"/>
    </source>
</evidence>
<evidence type="ECO:0000313" key="2">
    <source>
        <dbReference type="Proteomes" id="UP000641514"/>
    </source>
</evidence>
<proteinExistence type="predicted"/>
<evidence type="ECO:0008006" key="3">
    <source>
        <dbReference type="Google" id="ProtNLM"/>
    </source>
</evidence>
<comment type="caution">
    <text evidence="1">The sequence shown here is derived from an EMBL/GenBank/DDBJ whole genome shotgun (WGS) entry which is preliminary data.</text>
</comment>
<name>A0A916UI70_9ACTN</name>
<sequence>MDLGHHVPGHRGGLSVNSAHLAFMAAELGARLSVGRTGVFLDNTQQETLWSTLKTEFFGRLSWLTKTAAKLAIGDWIEWVY</sequence>
<protein>
    <recommendedName>
        <fullName evidence="3">Transposase</fullName>
    </recommendedName>
</protein>
<reference evidence="1" key="2">
    <citation type="submission" date="2020-09" db="EMBL/GenBank/DDBJ databases">
        <authorList>
            <person name="Sun Q."/>
            <person name="Zhou Y."/>
        </authorList>
    </citation>
    <scope>NUCLEOTIDE SEQUENCE</scope>
    <source>
        <strain evidence="1">CGMCC 1.15478</strain>
    </source>
</reference>
<gene>
    <name evidence="1" type="ORF">GCM10011410_29250</name>
</gene>
<keyword evidence="2" id="KW-1185">Reference proteome</keyword>
<dbReference type="EMBL" id="BMJH01000003">
    <property type="protein sequence ID" value="GGC74162.1"/>
    <property type="molecule type" value="Genomic_DNA"/>
</dbReference>